<comment type="caution">
    <text evidence="2">The sequence shown here is derived from an EMBL/GenBank/DDBJ whole genome shotgun (WGS) entry which is preliminary data.</text>
</comment>
<evidence type="ECO:0000313" key="2">
    <source>
        <dbReference type="EMBL" id="MBB4078239.1"/>
    </source>
</evidence>
<dbReference type="Proteomes" id="UP000576209">
    <property type="component" value="Unassembled WGS sequence"/>
</dbReference>
<keyword evidence="1" id="KW-1133">Transmembrane helix</keyword>
<dbReference type="Pfam" id="PF04238">
    <property type="entry name" value="DUF420"/>
    <property type="match status" value="1"/>
</dbReference>
<feature type="transmembrane region" description="Helical" evidence="1">
    <location>
        <begin position="55"/>
        <end position="78"/>
    </location>
</feature>
<gene>
    <name evidence="2" type="ORF">GGR28_000840</name>
</gene>
<proteinExistence type="predicted"/>
<sequence length="204" mass="22969">MASDQSTPPKVHPEIQTFPDKEKILKTATYVFSAVVLILVFVMREVNLPIDWDVSFLPGVNALLNAITAIALLFSLYYVKVGQFVRHRNANAVALGLSVIFLLCYVAYHFTTPEVLFGDADRDGVLTEVERAAVSGTRPWYLVILISHITLAGILLPFILLTTVRAITGNWILHRKMARWVWPLWFYVAVTGPVVYLMLSAYYP</sequence>
<feature type="transmembrane region" description="Helical" evidence="1">
    <location>
        <begin position="140"/>
        <end position="164"/>
    </location>
</feature>
<feature type="transmembrane region" description="Helical" evidence="1">
    <location>
        <begin position="24"/>
        <end position="43"/>
    </location>
</feature>
<feature type="transmembrane region" description="Helical" evidence="1">
    <location>
        <begin position="90"/>
        <end position="108"/>
    </location>
</feature>
<dbReference type="AlphaFoldDB" id="A0A840E8V9"/>
<keyword evidence="1" id="KW-0812">Transmembrane</keyword>
<evidence type="ECO:0000313" key="3">
    <source>
        <dbReference type="Proteomes" id="UP000576209"/>
    </source>
</evidence>
<dbReference type="PANTHER" id="PTHR37692:SF1">
    <property type="entry name" value="DUF420 DOMAIN-CONTAINING PROTEIN"/>
    <property type="match status" value="1"/>
</dbReference>
<keyword evidence="3" id="KW-1185">Reference proteome</keyword>
<name>A0A840E8V9_9BACT</name>
<evidence type="ECO:0000256" key="1">
    <source>
        <dbReference type="SAM" id="Phobius"/>
    </source>
</evidence>
<accession>A0A840E8V9</accession>
<dbReference type="EMBL" id="JACIFF010000001">
    <property type="protein sequence ID" value="MBB4078239.1"/>
    <property type="molecule type" value="Genomic_DNA"/>
</dbReference>
<dbReference type="InterPro" id="IPR007352">
    <property type="entry name" value="DUF420"/>
</dbReference>
<dbReference type="RefSeq" id="WP_183494453.1">
    <property type="nucleotide sequence ID" value="NZ_JACIFF010000001.1"/>
</dbReference>
<feature type="transmembrane region" description="Helical" evidence="1">
    <location>
        <begin position="184"/>
        <end position="203"/>
    </location>
</feature>
<reference evidence="2 3" key="1">
    <citation type="submission" date="2020-08" db="EMBL/GenBank/DDBJ databases">
        <title>Genomic Encyclopedia of Type Strains, Phase IV (KMG-IV): sequencing the most valuable type-strain genomes for metagenomic binning, comparative biology and taxonomic classification.</title>
        <authorList>
            <person name="Goeker M."/>
        </authorList>
    </citation>
    <scope>NUCLEOTIDE SEQUENCE [LARGE SCALE GENOMIC DNA]</scope>
    <source>
        <strain evidence="2 3">DSM 105137</strain>
    </source>
</reference>
<protein>
    <submittedName>
        <fullName evidence="2">Putative membrane protein</fullName>
    </submittedName>
</protein>
<dbReference type="PANTHER" id="PTHR37692">
    <property type="entry name" value="HYPOTHETICAL MEMBRANE SPANNING PROTEIN"/>
    <property type="match status" value="1"/>
</dbReference>
<keyword evidence="1" id="KW-0472">Membrane</keyword>
<organism evidence="2 3">
    <name type="scientific">Neolewinella aquimaris</name>
    <dbReference type="NCBI Taxonomy" id="1835722"/>
    <lineage>
        <taxon>Bacteria</taxon>
        <taxon>Pseudomonadati</taxon>
        <taxon>Bacteroidota</taxon>
        <taxon>Saprospiria</taxon>
        <taxon>Saprospirales</taxon>
        <taxon>Lewinellaceae</taxon>
        <taxon>Neolewinella</taxon>
    </lineage>
</organism>